<sequence length="247" mass="28300">MQRWKCVISYDGTGFAGYQVQQDQRTVQEEIEKVLKAMHKGEAVRIHGSGRTDASVHAEGQVIHFDSPLNIPPERWPTALNAKLPPDIVVKHAEKVEPNFHSRFDVVSKEYRYHILRTPQRNVFQRHYAYYYPLPLDLPAMQKAAGHLVGTHDFTAFCSARSEVEDKVRTIYELEIVEEADKLVLRFVGNGFLYNMVRILTGTLLEVGRGKIKPDELPSILEQRDRSRSGDTAPGHGLYLWQVNYNN</sequence>
<evidence type="ECO:0000313" key="10">
    <source>
        <dbReference type="Proteomes" id="UP001156102"/>
    </source>
</evidence>
<dbReference type="PIRSF" id="PIRSF001430">
    <property type="entry name" value="tRNA_psdUrid_synth"/>
    <property type="match status" value="1"/>
</dbReference>
<keyword evidence="10" id="KW-1185">Reference proteome</keyword>
<dbReference type="Gene3D" id="3.30.70.580">
    <property type="entry name" value="Pseudouridine synthase I, catalytic domain, N-terminal subdomain"/>
    <property type="match status" value="1"/>
</dbReference>
<dbReference type="FunFam" id="3.30.70.580:FF:000001">
    <property type="entry name" value="tRNA pseudouridine synthase A"/>
    <property type="match status" value="1"/>
</dbReference>
<dbReference type="Proteomes" id="UP001156102">
    <property type="component" value="Unassembled WGS sequence"/>
</dbReference>
<evidence type="ECO:0000256" key="1">
    <source>
        <dbReference type="ARBA" id="ARBA00009375"/>
    </source>
</evidence>
<dbReference type="InterPro" id="IPR020095">
    <property type="entry name" value="PsdUridine_synth_TruA_C"/>
</dbReference>
<proteinExistence type="inferred from homology"/>
<comment type="caution">
    <text evidence="9">The sequence shown here is derived from an EMBL/GenBank/DDBJ whole genome shotgun (WGS) entry which is preliminary data.</text>
</comment>
<evidence type="ECO:0000259" key="8">
    <source>
        <dbReference type="Pfam" id="PF01416"/>
    </source>
</evidence>
<evidence type="ECO:0000256" key="6">
    <source>
        <dbReference type="PIRSR" id="PIRSR001430-2"/>
    </source>
</evidence>
<dbReference type="HAMAP" id="MF_00171">
    <property type="entry name" value="TruA"/>
    <property type="match status" value="1"/>
</dbReference>
<dbReference type="InterPro" id="IPR020103">
    <property type="entry name" value="PsdUridine_synth_cat_dom_sf"/>
</dbReference>
<dbReference type="InterPro" id="IPR020094">
    <property type="entry name" value="TruA/RsuA/RluB/E/F_N"/>
</dbReference>
<dbReference type="InterPro" id="IPR020097">
    <property type="entry name" value="PsdUridine_synth_TruA_a/b_dom"/>
</dbReference>
<reference evidence="9" key="1">
    <citation type="submission" date="2022-07" db="EMBL/GenBank/DDBJ databases">
        <authorList>
            <person name="Li W.-J."/>
            <person name="Deng Q.-Q."/>
        </authorList>
    </citation>
    <scope>NUCLEOTIDE SEQUENCE</scope>
    <source>
        <strain evidence="9">SYSU M60031</strain>
    </source>
</reference>
<dbReference type="EC" id="5.4.99.12" evidence="4"/>
<dbReference type="GO" id="GO:0160147">
    <property type="term" value="F:tRNA pseudouridine(38-40) synthase activity"/>
    <property type="evidence" value="ECO:0007669"/>
    <property type="project" value="UniProtKB-EC"/>
</dbReference>
<dbReference type="RefSeq" id="WP_254761070.1">
    <property type="nucleotide sequence ID" value="NZ_JANCLT010000019.1"/>
</dbReference>
<feature type="domain" description="Pseudouridine synthase I TruA alpha/beta" evidence="8">
    <location>
        <begin position="144"/>
        <end position="246"/>
    </location>
</feature>
<comment type="similarity">
    <text evidence="1 4 7">Belongs to the tRNA pseudouridine synthase TruA family.</text>
</comment>
<evidence type="ECO:0000256" key="4">
    <source>
        <dbReference type="HAMAP-Rule" id="MF_00171"/>
    </source>
</evidence>
<name>A0AA41X919_9BACI</name>
<evidence type="ECO:0000256" key="7">
    <source>
        <dbReference type="RuleBase" id="RU003792"/>
    </source>
</evidence>
<dbReference type="InterPro" id="IPR001406">
    <property type="entry name" value="PsdUridine_synth_TruA"/>
</dbReference>
<dbReference type="PANTHER" id="PTHR11142">
    <property type="entry name" value="PSEUDOURIDYLATE SYNTHASE"/>
    <property type="match status" value="1"/>
</dbReference>
<protein>
    <recommendedName>
        <fullName evidence="4">tRNA pseudouridine synthase A</fullName>
        <ecNumber evidence="4">5.4.99.12</ecNumber>
    </recommendedName>
    <alternativeName>
        <fullName evidence="4">tRNA pseudouridine(38-40) synthase</fullName>
    </alternativeName>
    <alternativeName>
        <fullName evidence="4">tRNA pseudouridylate synthase I</fullName>
    </alternativeName>
    <alternativeName>
        <fullName evidence="4">tRNA-uridine isomerase I</fullName>
    </alternativeName>
</protein>
<comment type="caution">
    <text evidence="4">Lacks conserved residue(s) required for the propagation of feature annotation.</text>
</comment>
<comment type="function">
    <text evidence="4">Formation of pseudouridine at positions 38, 39 and 40 in the anticodon stem and loop of transfer RNAs.</text>
</comment>
<evidence type="ECO:0000256" key="3">
    <source>
        <dbReference type="ARBA" id="ARBA00023235"/>
    </source>
</evidence>
<accession>A0AA41X919</accession>
<dbReference type="GO" id="GO:0003723">
    <property type="term" value="F:RNA binding"/>
    <property type="evidence" value="ECO:0007669"/>
    <property type="project" value="InterPro"/>
</dbReference>
<dbReference type="CDD" id="cd02570">
    <property type="entry name" value="PseudoU_synth_EcTruA"/>
    <property type="match status" value="1"/>
</dbReference>
<gene>
    <name evidence="4 9" type="primary">truA</name>
    <name evidence="9" type="ORF">NK662_21705</name>
</gene>
<dbReference type="Pfam" id="PF01416">
    <property type="entry name" value="PseudoU_synth_1"/>
    <property type="match status" value="2"/>
</dbReference>
<dbReference type="SUPFAM" id="SSF55120">
    <property type="entry name" value="Pseudouridine synthase"/>
    <property type="match status" value="1"/>
</dbReference>
<evidence type="ECO:0000256" key="5">
    <source>
        <dbReference type="PIRSR" id="PIRSR001430-1"/>
    </source>
</evidence>
<dbReference type="Gene3D" id="3.30.70.660">
    <property type="entry name" value="Pseudouridine synthase I, catalytic domain, C-terminal subdomain"/>
    <property type="match status" value="1"/>
</dbReference>
<feature type="binding site" evidence="4 6">
    <location>
        <position position="111"/>
    </location>
    <ligand>
        <name>substrate</name>
    </ligand>
</feature>
<dbReference type="AlphaFoldDB" id="A0AA41X919"/>
<feature type="active site" description="Nucleophile" evidence="4 5">
    <location>
        <position position="53"/>
    </location>
</feature>
<evidence type="ECO:0000313" key="9">
    <source>
        <dbReference type="EMBL" id="MCP8971144.1"/>
    </source>
</evidence>
<dbReference type="GO" id="GO:0031119">
    <property type="term" value="P:tRNA pseudouridine synthesis"/>
    <property type="evidence" value="ECO:0007669"/>
    <property type="project" value="UniProtKB-UniRule"/>
</dbReference>
<comment type="subunit">
    <text evidence="4">Homodimer.</text>
</comment>
<feature type="domain" description="Pseudouridine synthase I TruA alpha/beta" evidence="8">
    <location>
        <begin position="8"/>
        <end position="105"/>
    </location>
</feature>
<dbReference type="NCBIfam" id="TIGR00071">
    <property type="entry name" value="hisT_truA"/>
    <property type="match status" value="1"/>
</dbReference>
<comment type="catalytic activity">
    <reaction evidence="4 7">
        <text>uridine(38/39/40) in tRNA = pseudouridine(38/39/40) in tRNA</text>
        <dbReference type="Rhea" id="RHEA:22376"/>
        <dbReference type="Rhea" id="RHEA-COMP:10085"/>
        <dbReference type="Rhea" id="RHEA-COMP:10087"/>
        <dbReference type="ChEBI" id="CHEBI:65314"/>
        <dbReference type="ChEBI" id="CHEBI:65315"/>
        <dbReference type="EC" id="5.4.99.12"/>
    </reaction>
</comment>
<evidence type="ECO:0000256" key="2">
    <source>
        <dbReference type="ARBA" id="ARBA00022694"/>
    </source>
</evidence>
<dbReference type="EMBL" id="JANCLT010000019">
    <property type="protein sequence ID" value="MCP8971144.1"/>
    <property type="molecule type" value="Genomic_DNA"/>
</dbReference>
<dbReference type="PANTHER" id="PTHR11142:SF0">
    <property type="entry name" value="TRNA PSEUDOURIDINE SYNTHASE-LIKE 1"/>
    <property type="match status" value="1"/>
</dbReference>
<keyword evidence="3 4" id="KW-0413">Isomerase</keyword>
<organism evidence="9 10">
    <name type="scientific">Ectobacillus ponti</name>
    <dbReference type="NCBI Taxonomy" id="2961894"/>
    <lineage>
        <taxon>Bacteria</taxon>
        <taxon>Bacillati</taxon>
        <taxon>Bacillota</taxon>
        <taxon>Bacilli</taxon>
        <taxon>Bacillales</taxon>
        <taxon>Bacillaceae</taxon>
        <taxon>Ectobacillus</taxon>
    </lineage>
</organism>
<keyword evidence="2 4" id="KW-0819">tRNA processing</keyword>